<evidence type="ECO:0000259" key="4">
    <source>
        <dbReference type="Pfam" id="PF11611"/>
    </source>
</evidence>
<feature type="compositionally biased region" description="Pro residues" evidence="2">
    <location>
        <begin position="1"/>
        <end position="27"/>
    </location>
</feature>
<feature type="compositionally biased region" description="Low complexity" evidence="2">
    <location>
        <begin position="28"/>
        <end position="41"/>
    </location>
</feature>
<organism evidence="5 6">
    <name type="scientific">Gordonia paraffinivorans NBRC 108238</name>
    <dbReference type="NCBI Taxonomy" id="1223543"/>
    <lineage>
        <taxon>Bacteria</taxon>
        <taxon>Bacillati</taxon>
        <taxon>Actinomycetota</taxon>
        <taxon>Actinomycetes</taxon>
        <taxon>Mycobacteriales</taxon>
        <taxon>Gordoniaceae</taxon>
        <taxon>Gordonia</taxon>
    </lineage>
</organism>
<evidence type="ECO:0000256" key="1">
    <source>
        <dbReference type="ARBA" id="ARBA00022729"/>
    </source>
</evidence>
<protein>
    <recommendedName>
        <fullName evidence="4">DUF4352 domain-containing protein</fullName>
    </recommendedName>
</protein>
<dbReference type="InterPro" id="IPR029050">
    <property type="entry name" value="Immunoprotect_excell_Ig-like"/>
</dbReference>
<keyword evidence="1" id="KW-0732">Signal</keyword>
<dbReference type="Gene3D" id="2.60.40.1240">
    <property type="match status" value="1"/>
</dbReference>
<comment type="caution">
    <text evidence="5">The sequence shown here is derived from an EMBL/GenBank/DDBJ whole genome shotgun (WGS) entry which is preliminary data.</text>
</comment>
<feature type="region of interest" description="Disordered" evidence="2">
    <location>
        <begin position="1"/>
        <end position="56"/>
    </location>
</feature>
<reference evidence="5 6" key="1">
    <citation type="submission" date="2013-02" db="EMBL/GenBank/DDBJ databases">
        <title>Whole genome shotgun sequence of Gordonia paraffinivorans NBRC 108238.</title>
        <authorList>
            <person name="Isaki-Nakamura S."/>
            <person name="Hosoyama A."/>
            <person name="Tsuchikane K."/>
            <person name="Ando Y."/>
            <person name="Baba S."/>
            <person name="Ohji S."/>
            <person name="Hamada M."/>
            <person name="Tamura T."/>
            <person name="Yamazoe A."/>
            <person name="Yamazaki S."/>
            <person name="Fujita N."/>
        </authorList>
    </citation>
    <scope>NUCLEOTIDE SEQUENCE [LARGE SCALE GENOMIC DNA]</scope>
    <source>
        <strain evidence="5 6">NBRC 108238</strain>
    </source>
</reference>
<dbReference type="RefSeq" id="WP_006902170.1">
    <property type="nucleotide sequence ID" value="NZ_BAOQ01000045.1"/>
</dbReference>
<dbReference type="InterPro" id="IPR029051">
    <property type="entry name" value="DUF4352"/>
</dbReference>
<keyword evidence="6" id="KW-1185">Reference proteome</keyword>
<accession>A0ABQ0IQR9</accession>
<name>A0ABQ0IQR9_9ACTN</name>
<gene>
    <name evidence="5" type="ORF">GP2_045_00240</name>
</gene>
<dbReference type="SUPFAM" id="SSF81995">
    <property type="entry name" value="beta-sandwich domain of Sec23/24"/>
    <property type="match status" value="1"/>
</dbReference>
<keyword evidence="3" id="KW-1133">Transmembrane helix</keyword>
<evidence type="ECO:0000256" key="3">
    <source>
        <dbReference type="SAM" id="Phobius"/>
    </source>
</evidence>
<keyword evidence="3" id="KW-0472">Membrane</keyword>
<evidence type="ECO:0000256" key="2">
    <source>
        <dbReference type="SAM" id="MobiDB-lite"/>
    </source>
</evidence>
<feature type="compositionally biased region" description="Low complexity" evidence="2">
    <location>
        <begin position="87"/>
        <end position="99"/>
    </location>
</feature>
<feature type="compositionally biased region" description="Pro residues" evidence="2">
    <location>
        <begin position="42"/>
        <end position="53"/>
    </location>
</feature>
<evidence type="ECO:0000313" key="6">
    <source>
        <dbReference type="Proteomes" id="UP000035021"/>
    </source>
</evidence>
<dbReference type="Proteomes" id="UP000035021">
    <property type="component" value="Unassembled WGS sequence"/>
</dbReference>
<sequence length="240" mass="25170">MTEPQNPQPGQPFPGQVPQPGQAPYPGQPYGQQPQYGAPGPYGAPPAQPPAAPPKKKKKWPWILGILVVLIVIIAVATSGGGDDSDNTASSNNSSSSDQGGSGGGESTPGLNTPVRDGKFEFVVTNVESGLKSVGENEFLTEEAQGQFVIVTMTVENTSKEPKDFSPTSQKLVDAEGREFEPDTSAQIALGGSDIPVWDNINPGNKVEVKLVYDMPADAKPAGIELHDSMFSNGVKVNLS</sequence>
<dbReference type="Pfam" id="PF11611">
    <property type="entry name" value="DUF4352"/>
    <property type="match status" value="1"/>
</dbReference>
<dbReference type="EMBL" id="BAOQ01000045">
    <property type="protein sequence ID" value="GAC85909.1"/>
    <property type="molecule type" value="Genomic_DNA"/>
</dbReference>
<evidence type="ECO:0000313" key="5">
    <source>
        <dbReference type="EMBL" id="GAC85909.1"/>
    </source>
</evidence>
<proteinExistence type="predicted"/>
<keyword evidence="3" id="KW-0812">Transmembrane</keyword>
<feature type="region of interest" description="Disordered" evidence="2">
    <location>
        <begin position="80"/>
        <end position="116"/>
    </location>
</feature>
<feature type="domain" description="DUF4352" evidence="4">
    <location>
        <begin position="110"/>
        <end position="234"/>
    </location>
</feature>
<feature type="transmembrane region" description="Helical" evidence="3">
    <location>
        <begin position="62"/>
        <end position="82"/>
    </location>
</feature>